<keyword evidence="1 8" id="KW-0436">Ligase</keyword>
<dbReference type="InterPro" id="IPR003142">
    <property type="entry name" value="BPL_C"/>
</dbReference>
<sequence length="295" mass="30371">MPTSRAPLEPGTVAAALREAGATGRVVVVERTASTSADVLAGLASRPADWPDRSVLVADHQDGGRGRRGRTWTTPPRAALTFSTVLRPGAAVPPDRWGWLPLLAGLAVVEAVEQVTGVRAVLKWPNDVLVDDAGEDLPGWGSHRKVVGILGDLAVVPEGRAAVVGIGVNVDQAADELPVPTATSLRLAGNREPGAASSGAPDRTLLLAATVRALVALDERWRAAGGDVRAAGLDTRVAAVCATLGQAVRVELPGERTLTGVARSLAPDGSLEVVDAAGRVHTVLAGDVHHTRWAG</sequence>
<evidence type="ECO:0000256" key="4">
    <source>
        <dbReference type="ARBA" id="ARBA00023267"/>
    </source>
</evidence>
<reference evidence="8 9" key="1">
    <citation type="submission" date="2014-01" db="EMBL/GenBank/DDBJ databases">
        <title>Actinotalea ferrariae CF5-4.</title>
        <authorList>
            <person name="Chen F."/>
            <person name="Li Y."/>
            <person name="Wang G."/>
        </authorList>
    </citation>
    <scope>NUCLEOTIDE SEQUENCE [LARGE SCALE GENOMIC DNA]</scope>
    <source>
        <strain evidence="8 9">CF5-4</strain>
    </source>
</reference>
<comment type="caution">
    <text evidence="8">The sequence shown here is derived from an EMBL/GenBank/DDBJ whole genome shotgun (WGS) entry which is preliminary data.</text>
</comment>
<gene>
    <name evidence="8" type="ORF">N866_00785</name>
</gene>
<dbReference type="NCBIfam" id="TIGR00121">
    <property type="entry name" value="birA_ligase"/>
    <property type="match status" value="1"/>
</dbReference>
<dbReference type="Proteomes" id="UP000019753">
    <property type="component" value="Unassembled WGS sequence"/>
</dbReference>
<dbReference type="SUPFAM" id="SSF50037">
    <property type="entry name" value="C-terminal domain of transcriptional repressors"/>
    <property type="match status" value="1"/>
</dbReference>
<dbReference type="CDD" id="cd16442">
    <property type="entry name" value="BPL"/>
    <property type="match status" value="1"/>
</dbReference>
<proteinExistence type="predicted"/>
<organism evidence="8 9">
    <name type="scientific">Actinotalea ferrariae CF5-4</name>
    <dbReference type="NCBI Taxonomy" id="948458"/>
    <lineage>
        <taxon>Bacteria</taxon>
        <taxon>Bacillati</taxon>
        <taxon>Actinomycetota</taxon>
        <taxon>Actinomycetes</taxon>
        <taxon>Micrococcales</taxon>
        <taxon>Cellulomonadaceae</taxon>
        <taxon>Actinotalea</taxon>
    </lineage>
</organism>
<dbReference type="OrthoDB" id="9807064at2"/>
<keyword evidence="2" id="KW-0547">Nucleotide-binding</keyword>
<dbReference type="EMBL" id="AXCW01000094">
    <property type="protein sequence ID" value="EYR63427.1"/>
    <property type="molecule type" value="Genomic_DNA"/>
</dbReference>
<dbReference type="SUPFAM" id="SSF55681">
    <property type="entry name" value="Class II aaRS and biotin synthetases"/>
    <property type="match status" value="1"/>
</dbReference>
<dbReference type="GO" id="GO:0005524">
    <property type="term" value="F:ATP binding"/>
    <property type="evidence" value="ECO:0007669"/>
    <property type="project" value="UniProtKB-KW"/>
</dbReference>
<dbReference type="AlphaFoldDB" id="A0A021VWJ3"/>
<dbReference type="InterPro" id="IPR008988">
    <property type="entry name" value="Transcriptional_repressor_C"/>
</dbReference>
<dbReference type="Pfam" id="PF02237">
    <property type="entry name" value="BPL_C"/>
    <property type="match status" value="1"/>
</dbReference>
<dbReference type="PANTHER" id="PTHR12835:SF5">
    <property type="entry name" value="BIOTIN--PROTEIN LIGASE"/>
    <property type="match status" value="1"/>
</dbReference>
<dbReference type="RefSeq" id="WP_034225966.1">
    <property type="nucleotide sequence ID" value="NZ_AXCW01000094.1"/>
</dbReference>
<dbReference type="GO" id="GO:0005737">
    <property type="term" value="C:cytoplasm"/>
    <property type="evidence" value="ECO:0007669"/>
    <property type="project" value="TreeGrafter"/>
</dbReference>
<evidence type="ECO:0000259" key="6">
    <source>
        <dbReference type="Pfam" id="PF02237"/>
    </source>
</evidence>
<evidence type="ECO:0000256" key="5">
    <source>
        <dbReference type="ARBA" id="ARBA00024227"/>
    </source>
</evidence>
<evidence type="ECO:0000256" key="1">
    <source>
        <dbReference type="ARBA" id="ARBA00022598"/>
    </source>
</evidence>
<keyword evidence="9" id="KW-1185">Reference proteome</keyword>
<evidence type="ECO:0000256" key="2">
    <source>
        <dbReference type="ARBA" id="ARBA00022741"/>
    </source>
</evidence>
<evidence type="ECO:0000313" key="8">
    <source>
        <dbReference type="EMBL" id="EYR63427.1"/>
    </source>
</evidence>
<protein>
    <recommendedName>
        <fullName evidence="5">biotin--[biotin carboxyl-carrier protein] ligase</fullName>
        <ecNumber evidence="5">6.3.4.15</ecNumber>
    </recommendedName>
</protein>
<dbReference type="Gene3D" id="2.30.30.100">
    <property type="match status" value="1"/>
</dbReference>
<evidence type="ECO:0000256" key="3">
    <source>
        <dbReference type="ARBA" id="ARBA00022840"/>
    </source>
</evidence>
<evidence type="ECO:0000259" key="7">
    <source>
        <dbReference type="Pfam" id="PF03099"/>
    </source>
</evidence>
<dbReference type="EC" id="6.3.4.15" evidence="5"/>
<dbReference type="InterPro" id="IPR045864">
    <property type="entry name" value="aa-tRNA-synth_II/BPL/LPL"/>
</dbReference>
<keyword evidence="3" id="KW-0067">ATP-binding</keyword>
<dbReference type="PANTHER" id="PTHR12835">
    <property type="entry name" value="BIOTIN PROTEIN LIGASE"/>
    <property type="match status" value="1"/>
</dbReference>
<dbReference type="Pfam" id="PF03099">
    <property type="entry name" value="BPL_LplA_LipB"/>
    <property type="match status" value="1"/>
</dbReference>
<dbReference type="InterPro" id="IPR004143">
    <property type="entry name" value="BPL_LPL_catalytic"/>
</dbReference>
<dbReference type="Gene3D" id="3.30.930.10">
    <property type="entry name" value="Bira Bifunctional Protein, Domain 2"/>
    <property type="match status" value="1"/>
</dbReference>
<evidence type="ECO:0000313" key="9">
    <source>
        <dbReference type="Proteomes" id="UP000019753"/>
    </source>
</evidence>
<feature type="domain" description="BPL/LPL catalytic" evidence="7">
    <location>
        <begin position="46"/>
        <end position="169"/>
    </location>
</feature>
<keyword evidence="4" id="KW-0092">Biotin</keyword>
<dbReference type="InterPro" id="IPR004408">
    <property type="entry name" value="Biotin_CoA_COase_ligase"/>
</dbReference>
<dbReference type="GO" id="GO:0004077">
    <property type="term" value="F:biotin--[biotin carboxyl-carrier protein] ligase activity"/>
    <property type="evidence" value="ECO:0007669"/>
    <property type="project" value="UniProtKB-EC"/>
</dbReference>
<name>A0A021VWJ3_9CELL</name>
<accession>A0A021VWJ3</accession>
<feature type="domain" description="Biotin protein ligase C-terminal" evidence="6">
    <location>
        <begin position="243"/>
        <end position="288"/>
    </location>
</feature>